<accession>A0A7C9VQP4</accession>
<gene>
    <name evidence="1" type="ORF">G4V63_22485</name>
</gene>
<dbReference type="AlphaFoldDB" id="A0A7C9VQP4"/>
<protein>
    <submittedName>
        <fullName evidence="1">Uncharacterized protein</fullName>
    </submittedName>
</protein>
<reference evidence="1" key="1">
    <citation type="submission" date="2020-02" db="EMBL/GenBank/DDBJ databases">
        <title>Draft genome sequence of Candidatus Afipia apatlaquensis IBT-C3, a potential strain for decolorization of textile dyes.</title>
        <authorList>
            <person name="Sanchez-Reyes A."/>
            <person name="Breton-Deval L."/>
            <person name="Mangelson H."/>
            <person name="Sanchez-Flores A."/>
        </authorList>
    </citation>
    <scope>NUCLEOTIDE SEQUENCE [LARGE SCALE GENOMIC DNA]</scope>
    <source>
        <strain evidence="1">IBT-C3</strain>
    </source>
</reference>
<evidence type="ECO:0000313" key="2">
    <source>
        <dbReference type="Proteomes" id="UP000480266"/>
    </source>
</evidence>
<dbReference type="EMBL" id="JAAMRR010001142">
    <property type="protein sequence ID" value="NGX97873.1"/>
    <property type="molecule type" value="Genomic_DNA"/>
</dbReference>
<evidence type="ECO:0000313" key="1">
    <source>
        <dbReference type="EMBL" id="NGX97873.1"/>
    </source>
</evidence>
<dbReference type="Proteomes" id="UP000480266">
    <property type="component" value="Unassembled WGS sequence"/>
</dbReference>
<comment type="caution">
    <text evidence="1">The sequence shown here is derived from an EMBL/GenBank/DDBJ whole genome shotgun (WGS) entry which is preliminary data.</text>
</comment>
<sequence>MDDQETVIAAVQKARRILGRHIGSSSQDREATISSLRSVLDDDQVVRALERIGQRSRPTPEKIVESPWS</sequence>
<proteinExistence type="predicted"/>
<keyword evidence="2" id="KW-1185">Reference proteome</keyword>
<organism evidence="1 2">
    <name type="scientific">Candidatus Afipia apatlaquensis</name>
    <dbReference type="NCBI Taxonomy" id="2712852"/>
    <lineage>
        <taxon>Bacteria</taxon>
        <taxon>Pseudomonadati</taxon>
        <taxon>Pseudomonadota</taxon>
        <taxon>Alphaproteobacteria</taxon>
        <taxon>Hyphomicrobiales</taxon>
        <taxon>Nitrobacteraceae</taxon>
        <taxon>Afipia</taxon>
    </lineage>
</organism>
<name>A0A7C9VQP4_9BRAD</name>